<keyword evidence="1" id="KW-0732">Signal</keyword>
<evidence type="ECO:0000256" key="1">
    <source>
        <dbReference type="SAM" id="SignalP"/>
    </source>
</evidence>
<comment type="caution">
    <text evidence="2">The sequence shown here is derived from an EMBL/GenBank/DDBJ whole genome shotgun (WGS) entry which is preliminary data.</text>
</comment>
<accession>A0A497VDR9</accession>
<dbReference type="Proteomes" id="UP000269157">
    <property type="component" value="Unassembled WGS sequence"/>
</dbReference>
<dbReference type="SUPFAM" id="SSF51261">
    <property type="entry name" value="Duplicated hybrid motif"/>
    <property type="match status" value="1"/>
</dbReference>
<protein>
    <submittedName>
        <fullName evidence="2">Septal ring factor EnvC (AmiA/AmiB activator)</fullName>
    </submittedName>
</protein>
<feature type="chain" id="PRO_5019845589" evidence="1">
    <location>
        <begin position="20"/>
        <end position="375"/>
    </location>
</feature>
<dbReference type="InterPro" id="IPR011055">
    <property type="entry name" value="Dup_hybrid_motif"/>
</dbReference>
<dbReference type="RefSeq" id="WP_121026508.1">
    <property type="nucleotide sequence ID" value="NZ_RCCE01000005.1"/>
</dbReference>
<gene>
    <name evidence="2" type="ORF">BCF46_3235</name>
</gene>
<dbReference type="AlphaFoldDB" id="A0A497VDR9"/>
<proteinExistence type="predicted"/>
<dbReference type="OrthoDB" id="9809144at2"/>
<sequence length="375" mass="39914">MKQLLIALTLLALTGTAVAQSDPITTAKRASQMLDDAANSLSNAESASDRVGALTETVRAYEEGLSALREGLRRASIQERSIALVFEAKRDRLSRLLGVLQTIGTSPAPLLMMHPTGAIGTARSGMILSEVTPALQNEALTLRSQLEEVRDIRSLQQSAATQLTKSLSEVQIARVELSKAIADRVELPRSFTNDADKMRALVESSDTLQSFASGLTDLNPSDLNNPADFETAKGKLSLPAAGIILHRFNETDASGITRPGIVLATRAQSLVTTPWPATLRYSGPLLDYGNVVILEPSKGYLLILAGVDQTFGEVGEVLDQGAPVGLMGGLPPNPDAFLITAAKGGGGNQQESLYIELRQGDEPVDPATWFATNKE</sequence>
<feature type="signal peptide" evidence="1">
    <location>
        <begin position="1"/>
        <end position="19"/>
    </location>
</feature>
<name>A0A497VDR9_9RHOB</name>
<reference evidence="2 3" key="1">
    <citation type="submission" date="2018-10" db="EMBL/GenBank/DDBJ databases">
        <title>Genomic Encyclopedia of Archaeal and Bacterial Type Strains, Phase II (KMG-II): from individual species to whole genera.</title>
        <authorList>
            <person name="Goeker M."/>
        </authorList>
    </citation>
    <scope>NUCLEOTIDE SEQUENCE [LARGE SCALE GENOMIC DNA]</scope>
    <source>
        <strain evidence="2 3">DSM 29466</strain>
    </source>
</reference>
<evidence type="ECO:0000313" key="3">
    <source>
        <dbReference type="Proteomes" id="UP000269157"/>
    </source>
</evidence>
<dbReference type="EMBL" id="RCCE01000005">
    <property type="protein sequence ID" value="RLJ41442.1"/>
    <property type="molecule type" value="Genomic_DNA"/>
</dbReference>
<evidence type="ECO:0000313" key="2">
    <source>
        <dbReference type="EMBL" id="RLJ41442.1"/>
    </source>
</evidence>
<keyword evidence="3" id="KW-1185">Reference proteome</keyword>
<organism evidence="2 3">
    <name type="scientific">Litoreibacter meonggei</name>
    <dbReference type="NCBI Taxonomy" id="1049199"/>
    <lineage>
        <taxon>Bacteria</taxon>
        <taxon>Pseudomonadati</taxon>
        <taxon>Pseudomonadota</taxon>
        <taxon>Alphaproteobacteria</taxon>
        <taxon>Rhodobacterales</taxon>
        <taxon>Roseobacteraceae</taxon>
        <taxon>Litoreibacter</taxon>
    </lineage>
</organism>
<dbReference type="Gene3D" id="2.70.70.10">
    <property type="entry name" value="Glucose Permease (Domain IIA)"/>
    <property type="match status" value="1"/>
</dbReference>